<keyword evidence="6" id="KW-0687">Ribonucleoprotein</keyword>
<keyword evidence="5" id="KW-0539">Nucleus</keyword>
<evidence type="ECO:0000256" key="6">
    <source>
        <dbReference type="ARBA" id="ARBA00023274"/>
    </source>
</evidence>
<feature type="compositionally biased region" description="Basic and acidic residues" evidence="8">
    <location>
        <begin position="546"/>
        <end position="555"/>
    </location>
</feature>
<dbReference type="GO" id="GO:0031428">
    <property type="term" value="C:box C/D methylation guide snoRNP complex"/>
    <property type="evidence" value="ECO:0007669"/>
    <property type="project" value="InterPro"/>
</dbReference>
<dbReference type="PANTHER" id="PTHR10894">
    <property type="entry name" value="NUCLEOLAR PROTEIN 5 NUCLEOLAR PROTEIN NOP5 NOP58"/>
    <property type="match status" value="1"/>
</dbReference>
<evidence type="ECO:0000256" key="5">
    <source>
        <dbReference type="ARBA" id="ARBA00023242"/>
    </source>
</evidence>
<dbReference type="FunFam" id="1.10.246.90:FF:000003">
    <property type="entry name" value="Nucleolar protein 58"/>
    <property type="match status" value="1"/>
</dbReference>
<feature type="compositionally biased region" description="Basic and acidic residues" evidence="8">
    <location>
        <begin position="716"/>
        <end position="740"/>
    </location>
</feature>
<feature type="chain" id="PRO_5008901285" description="Nucleolar protein 58" evidence="9">
    <location>
        <begin position="24"/>
        <end position="855"/>
    </location>
</feature>
<sequence>KKVGWGLAVRTMYRLMLVVQTGGWLWCPDRQPRASPASLPLITAGGALPPTSRSSPSNTWCCHAPLQVVKLKAFSKFENTADALQAAASLVDSKVSKSLKKFLKKHAGSDTLAVLDAKLGNVIKEKLEIPCVYSTGVSELTRGVRNQLGGLLAGLGHEADLRPMSLGLSHSLSRYKLKFSPDKVDTMIIQAIGLLDDLDKELNTYAMRVREWYGWHFPEMTKIVGDNIAYAKTVKLMGTREKAADLDFSDFLEEEVESALKEAAVISMGTEVSEEDVLNVGALCDQVIALSDYRGQLYDYLKSRMAAIAPNLTVLVGELVGARLIAHVGSLVNLAKAPASTIQILGAEKALFRALKTKHETPKYGLIYHASLIGQAAPKNKGKISRVLAAKCALGVRVDALADVSDNGAIGLEARTKVEARLRQLEGRQLEGEAARPRGLPGAAPYDAARQGAAPTLLTTPKAYNADADVVAATTEKKKKKKREAEADVVEAEEPTKKKKKKKSGDAGVAVNEEEAEAANGLENGDKKEKKKKKHKRDRESEDEAEERREVEHASHPAQPPGRPQPWRGEGVPDRPRREGAGERRRYSRSRSPVRGRRPRSRSPGPDSAHRNLQQAGQRRSRSPSRERRRRSRSPGRERRQRSRSPSRERRRRSRSPSRARQQRSPSPAGRRPASTQIGGHGGGGSQAHRDAASAQAQGTRYGLNYLRQEVEDEERSARAEATQRHLAEAARRREEEERAAAATRGQRATYRPGRLSAEEQAARLSAMAHAAEAHEDERVVRVRSQTVREAAEEREAGLRAAGTTASFLESAQKGVYGAEGGLGASGNGSLAEAVNRRKHFNQRGSAAGGAAFRR</sequence>
<dbReference type="GO" id="GO:0032040">
    <property type="term" value="C:small-subunit processome"/>
    <property type="evidence" value="ECO:0007669"/>
    <property type="project" value="InterPro"/>
</dbReference>
<evidence type="ECO:0000256" key="9">
    <source>
        <dbReference type="SAM" id="SignalP"/>
    </source>
</evidence>
<evidence type="ECO:0000259" key="10">
    <source>
        <dbReference type="PROSITE" id="PS51358"/>
    </source>
</evidence>
<evidence type="ECO:0000313" key="11">
    <source>
        <dbReference type="EMBL" id="JAT71874.1"/>
    </source>
</evidence>
<feature type="domain" description="Nop" evidence="10">
    <location>
        <begin position="308"/>
        <end position="427"/>
    </location>
</feature>
<evidence type="ECO:0000256" key="2">
    <source>
        <dbReference type="ARBA" id="ARBA00009211"/>
    </source>
</evidence>
<dbReference type="Pfam" id="PF01798">
    <property type="entry name" value="Nop"/>
    <property type="match status" value="1"/>
</dbReference>
<comment type="subcellular location">
    <subcellularLocation>
        <location evidence="1">Nucleus</location>
        <location evidence="1">Nucleolus</location>
    </subcellularLocation>
</comment>
<feature type="region of interest" description="Disordered" evidence="8">
    <location>
        <begin position="474"/>
        <end position="754"/>
    </location>
</feature>
<dbReference type="PANTHER" id="PTHR10894:SF1">
    <property type="entry name" value="NUCLEOLAR PROTEIN 58"/>
    <property type="match status" value="1"/>
</dbReference>
<dbReference type="Gene3D" id="1.10.246.90">
    <property type="entry name" value="Nop domain"/>
    <property type="match status" value="1"/>
</dbReference>
<gene>
    <name evidence="11" type="ORF">g.42574</name>
</gene>
<evidence type="ECO:0000256" key="4">
    <source>
        <dbReference type="ARBA" id="ARBA00022517"/>
    </source>
</evidence>
<dbReference type="InterPro" id="IPR036070">
    <property type="entry name" value="Nop_dom_sf"/>
</dbReference>
<feature type="compositionally biased region" description="Basic residues" evidence="8">
    <location>
        <begin position="586"/>
        <end position="601"/>
    </location>
</feature>
<organism evidence="11">
    <name type="scientific">Auxenochlorella protothecoides</name>
    <name type="common">Green microalga</name>
    <name type="synonym">Chlorella protothecoides</name>
    <dbReference type="NCBI Taxonomy" id="3075"/>
    <lineage>
        <taxon>Eukaryota</taxon>
        <taxon>Viridiplantae</taxon>
        <taxon>Chlorophyta</taxon>
        <taxon>core chlorophytes</taxon>
        <taxon>Trebouxiophyceae</taxon>
        <taxon>Chlorellales</taxon>
        <taxon>Chlorellaceae</taxon>
        <taxon>Auxenochlorella</taxon>
    </lineage>
</organism>
<dbReference type="FunFam" id="1.10.287.4070:FF:000001">
    <property type="entry name" value="Probable Nucleolar protein 58"/>
    <property type="match status" value="1"/>
</dbReference>
<dbReference type="AlphaFoldDB" id="A0A1D1ZY61"/>
<dbReference type="SUPFAM" id="SSF89124">
    <property type="entry name" value="Nop domain"/>
    <property type="match status" value="1"/>
</dbReference>
<dbReference type="SMART" id="SM00931">
    <property type="entry name" value="NOSIC"/>
    <property type="match status" value="1"/>
</dbReference>
<name>A0A1D1ZY61_AUXPR</name>
<feature type="compositionally biased region" description="Basic residues" evidence="8">
    <location>
        <begin position="619"/>
        <end position="662"/>
    </location>
</feature>
<evidence type="ECO:0000256" key="7">
    <source>
        <dbReference type="ARBA" id="ARBA00024837"/>
    </source>
</evidence>
<protein>
    <recommendedName>
        <fullName evidence="3">Nucleolar protein 58</fullName>
    </recommendedName>
</protein>
<keyword evidence="4" id="KW-0690">Ribosome biogenesis</keyword>
<dbReference type="PROSITE" id="PS51358">
    <property type="entry name" value="NOP"/>
    <property type="match status" value="1"/>
</dbReference>
<feature type="non-terminal residue" evidence="11">
    <location>
        <position position="1"/>
    </location>
</feature>
<proteinExistence type="inferred from homology"/>
<dbReference type="Gene3D" id="1.10.287.4070">
    <property type="match status" value="1"/>
</dbReference>
<evidence type="ECO:0000256" key="3">
    <source>
        <dbReference type="ARBA" id="ARBA00020379"/>
    </source>
</evidence>
<comment type="similarity">
    <text evidence="2">Belongs to the NOP5/NOP56 family.</text>
</comment>
<dbReference type="InterPro" id="IPR012976">
    <property type="entry name" value="NOSIC"/>
</dbReference>
<feature type="signal peptide" evidence="9">
    <location>
        <begin position="1"/>
        <end position="23"/>
    </location>
</feature>
<keyword evidence="9" id="KW-0732">Signal</keyword>
<dbReference type="InterPro" id="IPR002687">
    <property type="entry name" value="Nop_dom"/>
</dbReference>
<dbReference type="InterPro" id="IPR042239">
    <property type="entry name" value="Nop_C"/>
</dbReference>
<comment type="function">
    <text evidence="7">Required for pre-18S rRNA processing. May bind microtubules.</text>
</comment>
<reference evidence="11" key="1">
    <citation type="submission" date="2015-08" db="EMBL/GenBank/DDBJ databases">
        <authorList>
            <person name="Babu N.S."/>
            <person name="Beckwith C.J."/>
            <person name="Beseler K.G."/>
            <person name="Brison A."/>
            <person name="Carone J.V."/>
            <person name="Caskin T.P."/>
            <person name="Diamond M."/>
            <person name="Durham M.E."/>
            <person name="Foxe J.M."/>
            <person name="Go M."/>
            <person name="Henderson B.A."/>
            <person name="Jones I.B."/>
            <person name="McGettigan J.A."/>
            <person name="Micheletti S.J."/>
            <person name="Nasrallah M.E."/>
            <person name="Ortiz D."/>
            <person name="Piller C.R."/>
            <person name="Privatt S.R."/>
            <person name="Schneider S.L."/>
            <person name="Sharp S."/>
            <person name="Smith T.C."/>
            <person name="Stanton J.D."/>
            <person name="Ullery H.E."/>
            <person name="Wilson R.J."/>
            <person name="Serrano M.G."/>
            <person name="Buck G."/>
            <person name="Lee V."/>
            <person name="Wang Y."/>
            <person name="Carvalho R."/>
            <person name="Voegtly L."/>
            <person name="Shi R."/>
            <person name="Duckworth R."/>
            <person name="Johnson A."/>
            <person name="Loviza R."/>
            <person name="Walstead R."/>
            <person name="Shah Z."/>
            <person name="Kiflezghi M."/>
            <person name="Wade K."/>
            <person name="Ball S.L."/>
            <person name="Bradley K.W."/>
            <person name="Asai D.J."/>
            <person name="Bowman C.A."/>
            <person name="Russell D.A."/>
            <person name="Pope W.H."/>
            <person name="Jacobs-Sera D."/>
            <person name="Hendrix R.W."/>
            <person name="Hatfull G.F."/>
        </authorList>
    </citation>
    <scope>NUCLEOTIDE SEQUENCE</scope>
</reference>
<dbReference type="GO" id="GO:0042254">
    <property type="term" value="P:ribosome biogenesis"/>
    <property type="evidence" value="ECO:0007669"/>
    <property type="project" value="UniProtKB-KW"/>
</dbReference>
<dbReference type="EMBL" id="GDKF01006748">
    <property type="protein sequence ID" value="JAT71874.1"/>
    <property type="molecule type" value="Transcribed_RNA"/>
</dbReference>
<evidence type="ECO:0000256" key="8">
    <source>
        <dbReference type="SAM" id="MobiDB-lite"/>
    </source>
</evidence>
<accession>A0A1D1ZY61</accession>
<evidence type="ECO:0000256" key="1">
    <source>
        <dbReference type="ARBA" id="ARBA00004604"/>
    </source>
</evidence>
<feature type="compositionally biased region" description="Basic and acidic residues" evidence="8">
    <location>
        <begin position="571"/>
        <end position="585"/>
    </location>
</feature>
<dbReference type="InterPro" id="IPR045056">
    <property type="entry name" value="Nop56/Nop58"/>
</dbReference>
<dbReference type="GO" id="GO:0030515">
    <property type="term" value="F:snoRNA binding"/>
    <property type="evidence" value="ECO:0007669"/>
    <property type="project" value="InterPro"/>
</dbReference>